<proteinExistence type="predicted"/>
<organism evidence="3">
    <name type="scientific">Tanacetum cinerariifolium</name>
    <name type="common">Dalmatian daisy</name>
    <name type="synonym">Chrysanthemum cinerariifolium</name>
    <dbReference type="NCBI Taxonomy" id="118510"/>
    <lineage>
        <taxon>Eukaryota</taxon>
        <taxon>Viridiplantae</taxon>
        <taxon>Streptophyta</taxon>
        <taxon>Embryophyta</taxon>
        <taxon>Tracheophyta</taxon>
        <taxon>Spermatophyta</taxon>
        <taxon>Magnoliopsida</taxon>
        <taxon>eudicotyledons</taxon>
        <taxon>Gunneridae</taxon>
        <taxon>Pentapetalae</taxon>
        <taxon>asterids</taxon>
        <taxon>campanulids</taxon>
        <taxon>Asterales</taxon>
        <taxon>Asteraceae</taxon>
        <taxon>Asteroideae</taxon>
        <taxon>Anthemideae</taxon>
        <taxon>Anthemidinae</taxon>
        <taxon>Tanacetum</taxon>
    </lineage>
</organism>
<dbReference type="EMBL" id="BKCJ010538344">
    <property type="protein sequence ID" value="GFB03636.1"/>
    <property type="molecule type" value="Genomic_DNA"/>
</dbReference>
<keyword evidence="1" id="KW-0175">Coiled coil</keyword>
<feature type="non-terminal residue" evidence="3">
    <location>
        <position position="228"/>
    </location>
</feature>
<feature type="compositionally biased region" description="Basic residues" evidence="2">
    <location>
        <begin position="10"/>
        <end position="20"/>
    </location>
</feature>
<feature type="coiled-coil region" evidence="1">
    <location>
        <begin position="59"/>
        <end position="93"/>
    </location>
</feature>
<accession>A0A699KSH5</accession>
<dbReference type="AlphaFoldDB" id="A0A699KSH5"/>
<evidence type="ECO:0000256" key="2">
    <source>
        <dbReference type="SAM" id="MobiDB-lite"/>
    </source>
</evidence>
<protein>
    <submittedName>
        <fullName evidence="3">Uncharacterized protein</fullName>
    </submittedName>
</protein>
<reference evidence="3" key="1">
    <citation type="journal article" date="2019" name="Sci. Rep.">
        <title>Draft genome of Tanacetum cinerariifolium, the natural source of mosquito coil.</title>
        <authorList>
            <person name="Yamashiro T."/>
            <person name="Shiraishi A."/>
            <person name="Satake H."/>
            <person name="Nakayama K."/>
        </authorList>
    </citation>
    <scope>NUCLEOTIDE SEQUENCE</scope>
</reference>
<sequence length="228" mass="25197">MMVNAQEKKIKPKRKQRQATKVHSPSSETPIKESILTPSNDPLPSVKDSIQLNELMIFYTNLQRQVLDLEEAKTAQAKQIANLKNKVKKLEKRRKSRPTGLRRLKKGRCIEDIDQDAKNTLVDEAQGRMHDADMFGVYNLEGNEVIVDVRKKIIEKEFSIADPVTTAGEVVTATIVEDSAAPTTVTTADVDDVLPLAKTLISIKATKPKVISTAATIVTAAITTPRAK</sequence>
<evidence type="ECO:0000313" key="3">
    <source>
        <dbReference type="EMBL" id="GFB03636.1"/>
    </source>
</evidence>
<feature type="region of interest" description="Disordered" evidence="2">
    <location>
        <begin position="1"/>
        <end position="42"/>
    </location>
</feature>
<name>A0A699KSH5_TANCI</name>
<gene>
    <name evidence="3" type="ORF">Tci_675607</name>
</gene>
<evidence type="ECO:0000256" key="1">
    <source>
        <dbReference type="SAM" id="Coils"/>
    </source>
</evidence>
<comment type="caution">
    <text evidence="3">The sequence shown here is derived from an EMBL/GenBank/DDBJ whole genome shotgun (WGS) entry which is preliminary data.</text>
</comment>